<dbReference type="InterPro" id="IPR009057">
    <property type="entry name" value="Homeodomain-like_sf"/>
</dbReference>
<dbReference type="RefSeq" id="WP_204013095.1">
    <property type="nucleotide sequence ID" value="NZ_BOOZ01000043.1"/>
</dbReference>
<evidence type="ECO:0000256" key="4">
    <source>
        <dbReference type="PROSITE-ProRule" id="PRU00335"/>
    </source>
</evidence>
<dbReference type="Pfam" id="PF00440">
    <property type="entry name" value="TetR_N"/>
    <property type="match status" value="1"/>
</dbReference>
<evidence type="ECO:0000259" key="5">
    <source>
        <dbReference type="PROSITE" id="PS50977"/>
    </source>
</evidence>
<proteinExistence type="predicted"/>
<dbReference type="Proteomes" id="UP000647017">
    <property type="component" value="Unassembled WGS sequence"/>
</dbReference>
<dbReference type="PANTHER" id="PTHR30055">
    <property type="entry name" value="HTH-TYPE TRANSCRIPTIONAL REGULATOR RUTR"/>
    <property type="match status" value="1"/>
</dbReference>
<evidence type="ECO:0000256" key="2">
    <source>
        <dbReference type="ARBA" id="ARBA00023125"/>
    </source>
</evidence>
<accession>A0ABQ4I2H3</accession>
<dbReference type="Gene3D" id="1.10.357.10">
    <property type="entry name" value="Tetracycline Repressor, domain 2"/>
    <property type="match status" value="1"/>
</dbReference>
<feature type="domain" description="HTH tetR-type" evidence="5">
    <location>
        <begin position="4"/>
        <end position="64"/>
    </location>
</feature>
<evidence type="ECO:0000313" key="7">
    <source>
        <dbReference type="Proteomes" id="UP000647017"/>
    </source>
</evidence>
<dbReference type="EMBL" id="BOOZ01000043">
    <property type="protein sequence ID" value="GIJ12089.1"/>
    <property type="molecule type" value="Genomic_DNA"/>
</dbReference>
<dbReference type="InterPro" id="IPR050109">
    <property type="entry name" value="HTH-type_TetR-like_transc_reg"/>
</dbReference>
<feature type="DNA-binding region" description="H-T-H motif" evidence="4">
    <location>
        <begin position="27"/>
        <end position="46"/>
    </location>
</feature>
<name>A0ABQ4I2H3_9ACTN</name>
<dbReference type="PROSITE" id="PS50977">
    <property type="entry name" value="HTH_TETR_2"/>
    <property type="match status" value="1"/>
</dbReference>
<evidence type="ECO:0000313" key="6">
    <source>
        <dbReference type="EMBL" id="GIJ12089.1"/>
    </source>
</evidence>
<evidence type="ECO:0000256" key="1">
    <source>
        <dbReference type="ARBA" id="ARBA00023015"/>
    </source>
</evidence>
<gene>
    <name evidence="6" type="ORF">Van01_53030</name>
</gene>
<evidence type="ECO:0000256" key="3">
    <source>
        <dbReference type="ARBA" id="ARBA00023163"/>
    </source>
</evidence>
<dbReference type="InterPro" id="IPR001647">
    <property type="entry name" value="HTH_TetR"/>
</dbReference>
<keyword evidence="3" id="KW-0804">Transcription</keyword>
<comment type="caution">
    <text evidence="6">The sequence shown here is derived from an EMBL/GenBank/DDBJ whole genome shotgun (WGS) entry which is preliminary data.</text>
</comment>
<keyword evidence="7" id="KW-1185">Reference proteome</keyword>
<keyword evidence="2 4" id="KW-0238">DNA-binding</keyword>
<keyword evidence="1" id="KW-0805">Transcription regulation</keyword>
<sequence length="221" mass="24279">MTSAARREQLVRAATTILARGGLRGLTTRAVTAEAGASLASLHYAFDGVDSLLRAVLQHSLTVTRNELSRELPQGLPLDAAVRTCVAGIWRLVEANEELQTSQYELTLHFLRNASDDAGARQYRSYVQIIEDQIRFMTKVDDLPDQRMLMALCRRLAAILDGLILQHLVEPDPGRSRNDLRMLTDAVLHGLRDDQTSTDWVTIDAAGSVIPPSAVVLEPGP</sequence>
<reference evidence="6 7" key="1">
    <citation type="submission" date="2021-01" db="EMBL/GenBank/DDBJ databases">
        <title>Whole genome shotgun sequence of Verrucosispora andamanensis NBRC 109075.</title>
        <authorList>
            <person name="Komaki H."/>
            <person name="Tamura T."/>
        </authorList>
    </citation>
    <scope>NUCLEOTIDE SEQUENCE [LARGE SCALE GENOMIC DNA]</scope>
    <source>
        <strain evidence="6 7">NBRC 109075</strain>
    </source>
</reference>
<organism evidence="6 7">
    <name type="scientific">Micromonospora andamanensis</name>
    <dbReference type="NCBI Taxonomy" id="1287068"/>
    <lineage>
        <taxon>Bacteria</taxon>
        <taxon>Bacillati</taxon>
        <taxon>Actinomycetota</taxon>
        <taxon>Actinomycetes</taxon>
        <taxon>Micromonosporales</taxon>
        <taxon>Micromonosporaceae</taxon>
        <taxon>Micromonospora</taxon>
    </lineage>
</organism>
<protein>
    <submittedName>
        <fullName evidence="6">Transcriptional regulator, TetR family protein</fullName>
    </submittedName>
</protein>
<dbReference type="SUPFAM" id="SSF46689">
    <property type="entry name" value="Homeodomain-like"/>
    <property type="match status" value="1"/>
</dbReference>
<dbReference type="PANTHER" id="PTHR30055:SF234">
    <property type="entry name" value="HTH-TYPE TRANSCRIPTIONAL REGULATOR BETI"/>
    <property type="match status" value="1"/>
</dbReference>